<dbReference type="InterPro" id="IPR056592">
    <property type="entry name" value="Beta-prop_At3g26010-like"/>
</dbReference>
<dbReference type="PROSITE" id="PS50181">
    <property type="entry name" value="FBOX"/>
    <property type="match status" value="1"/>
</dbReference>
<dbReference type="SUPFAM" id="SSF81383">
    <property type="entry name" value="F-box domain"/>
    <property type="match status" value="1"/>
</dbReference>
<dbReference type="PANTHER" id="PTHR35546">
    <property type="entry name" value="F-BOX PROTEIN INTERACTION DOMAIN PROTEIN-RELATED"/>
    <property type="match status" value="1"/>
</dbReference>
<evidence type="ECO:0000313" key="2">
    <source>
        <dbReference type="EMBL" id="KAK3002580.1"/>
    </source>
</evidence>
<dbReference type="InterPro" id="IPR001810">
    <property type="entry name" value="F-box_dom"/>
</dbReference>
<evidence type="ECO:0000313" key="3">
    <source>
        <dbReference type="Proteomes" id="UP001188597"/>
    </source>
</evidence>
<dbReference type="SMART" id="SM00256">
    <property type="entry name" value="FBOX"/>
    <property type="match status" value="1"/>
</dbReference>
<dbReference type="Pfam" id="PF24750">
    <property type="entry name" value="b-prop_At3g26010-like"/>
    <property type="match status" value="1"/>
</dbReference>
<dbReference type="EMBL" id="JAVXUP010002565">
    <property type="protein sequence ID" value="KAK3002580.1"/>
    <property type="molecule type" value="Genomic_DNA"/>
</dbReference>
<accession>A0AA89AHP9</accession>
<dbReference type="AlphaFoldDB" id="A0AA89AHP9"/>
<reference evidence="2" key="1">
    <citation type="submission" date="2022-12" db="EMBL/GenBank/DDBJ databases">
        <title>Draft genome assemblies for two species of Escallonia (Escalloniales).</title>
        <authorList>
            <person name="Chanderbali A."/>
            <person name="Dervinis C."/>
            <person name="Anghel I."/>
            <person name="Soltis D."/>
            <person name="Soltis P."/>
            <person name="Zapata F."/>
        </authorList>
    </citation>
    <scope>NUCLEOTIDE SEQUENCE</scope>
    <source>
        <strain evidence="2">UCBG64.0493</strain>
        <tissue evidence="2">Leaf</tissue>
    </source>
</reference>
<feature type="domain" description="F-box" evidence="1">
    <location>
        <begin position="42"/>
        <end position="91"/>
    </location>
</feature>
<dbReference type="InterPro" id="IPR055290">
    <property type="entry name" value="At3g26010-like"/>
</dbReference>
<name>A0AA89AHP9_9ASTE</name>
<keyword evidence="3" id="KW-1185">Reference proteome</keyword>
<dbReference type="Proteomes" id="UP001188597">
    <property type="component" value="Unassembled WGS sequence"/>
</dbReference>
<dbReference type="Gene3D" id="1.20.1280.50">
    <property type="match status" value="1"/>
</dbReference>
<organism evidence="2 3">
    <name type="scientific">Escallonia herrerae</name>
    <dbReference type="NCBI Taxonomy" id="1293975"/>
    <lineage>
        <taxon>Eukaryota</taxon>
        <taxon>Viridiplantae</taxon>
        <taxon>Streptophyta</taxon>
        <taxon>Embryophyta</taxon>
        <taxon>Tracheophyta</taxon>
        <taxon>Spermatophyta</taxon>
        <taxon>Magnoliopsida</taxon>
        <taxon>eudicotyledons</taxon>
        <taxon>Gunneridae</taxon>
        <taxon>Pentapetalae</taxon>
        <taxon>asterids</taxon>
        <taxon>campanulids</taxon>
        <taxon>Escalloniales</taxon>
        <taxon>Escalloniaceae</taxon>
        <taxon>Escallonia</taxon>
    </lineage>
</organism>
<dbReference type="InterPro" id="IPR036047">
    <property type="entry name" value="F-box-like_dom_sf"/>
</dbReference>
<sequence length="413" mass="47370">MEAVRTACTVIFLFGYFWDDLTVFFNCTKQSLKKMKNKNSTAGCCRELPDDVIIEILSRLDPKDSKRFKSVSKSWPHLVSQSIVQRISREMAGLLVCKKRGCQADKVISLFSSGYYEFVNGVQLPLSSSRNMLDCCNGYLLFCDSNVENPSTYYVCNPTRNQWNSVPVRSGGSFNVDAALAFDPSESPHYKVVIFPHRSPKRYESAWLEIYSSQTGKWSIAMFHLKKSLCEVDWTSQCLYFGGALFRLIVSRRKLLRFEIRREVGEKDRAQSIDLPSTLQTNQCIGQSNGSLLYAIMEDTNLLVWMLADYSPMSRGEPKWVLKHSIESERLLKRLMLSSWMQLKPLAFHPASDTIFLGYPITEWNYLFSSYQVACNRMEELMGVPCGTEPTDWPNFCAFPFVCCDVSLARRWC</sequence>
<proteinExistence type="predicted"/>
<gene>
    <name evidence="2" type="ORF">RJ639_020330</name>
</gene>
<protein>
    <recommendedName>
        <fullName evidence="1">F-box domain-containing protein</fullName>
    </recommendedName>
</protein>
<evidence type="ECO:0000259" key="1">
    <source>
        <dbReference type="PROSITE" id="PS50181"/>
    </source>
</evidence>
<comment type="caution">
    <text evidence="2">The sequence shown here is derived from an EMBL/GenBank/DDBJ whole genome shotgun (WGS) entry which is preliminary data.</text>
</comment>